<sequence>MPYVTIELVEGRTPEQKAIVAKEIAETLMKHANAPKSAIHVIFRDMKPENHYPEGEARK</sequence>
<dbReference type="EMBL" id="BFFO01000009">
    <property type="protein sequence ID" value="GBG97286.1"/>
    <property type="molecule type" value="Genomic_DNA"/>
</dbReference>
<dbReference type="InterPro" id="IPR004370">
    <property type="entry name" value="4-OT-like_dom"/>
</dbReference>
<dbReference type="OrthoDB" id="5405937at2"/>
<evidence type="ECO:0000259" key="2">
    <source>
        <dbReference type="Pfam" id="PF01361"/>
    </source>
</evidence>
<protein>
    <submittedName>
        <fullName evidence="3">4-oxalocrotonate tautomerase</fullName>
    </submittedName>
</protein>
<feature type="domain" description="4-oxalocrotonate tautomerase-like" evidence="2">
    <location>
        <begin position="2"/>
        <end position="56"/>
    </location>
</feature>
<accession>A0A2R5HHF8</accession>
<dbReference type="RefSeq" id="WP_109246239.1">
    <property type="nucleotide sequence ID" value="NZ_BFFO01000009.1"/>
</dbReference>
<comment type="caution">
    <text evidence="3">The sequence shown here is derived from an EMBL/GenBank/DDBJ whole genome shotgun (WGS) entry which is preliminary data.</text>
</comment>
<evidence type="ECO:0000313" key="4">
    <source>
        <dbReference type="Proteomes" id="UP000245021"/>
    </source>
</evidence>
<proteinExistence type="predicted"/>
<name>A0A2R5HHF8_9LACT</name>
<dbReference type="SUPFAM" id="SSF55331">
    <property type="entry name" value="Tautomerase/MIF"/>
    <property type="match status" value="1"/>
</dbReference>
<dbReference type="Proteomes" id="UP000245021">
    <property type="component" value="Unassembled WGS sequence"/>
</dbReference>
<evidence type="ECO:0000313" key="3">
    <source>
        <dbReference type="EMBL" id="GBG97286.1"/>
    </source>
</evidence>
<evidence type="ECO:0000256" key="1">
    <source>
        <dbReference type="ARBA" id="ARBA00023235"/>
    </source>
</evidence>
<dbReference type="Pfam" id="PF01361">
    <property type="entry name" value="Tautomerase"/>
    <property type="match status" value="1"/>
</dbReference>
<dbReference type="GO" id="GO:0016853">
    <property type="term" value="F:isomerase activity"/>
    <property type="evidence" value="ECO:0007669"/>
    <property type="project" value="UniProtKB-KW"/>
</dbReference>
<reference evidence="3 4" key="1">
    <citation type="journal article" date="2018" name="Genome Announc.">
        <title>Draft Genome Sequence of Lactococcus sp. Strain NtB2 (JCM 32569), Isolated from the Gut of the Higher Termite Nasutitermes takasagoensis.</title>
        <authorList>
            <person name="Noda S."/>
            <person name="Aihara C."/>
            <person name="Yuki M."/>
            <person name="Ohkuma M."/>
        </authorList>
    </citation>
    <scope>NUCLEOTIDE SEQUENCE [LARGE SCALE GENOMIC DNA]</scope>
    <source>
        <strain evidence="3 4">NtB2</strain>
    </source>
</reference>
<dbReference type="NCBIfam" id="NF002571">
    <property type="entry name" value="PRK02220.1"/>
    <property type="match status" value="1"/>
</dbReference>
<keyword evidence="1" id="KW-0413">Isomerase</keyword>
<gene>
    <name evidence="3" type="primary">xynH_2</name>
    <name evidence="3" type="ORF">NtB2_01425</name>
</gene>
<dbReference type="InterPro" id="IPR014347">
    <property type="entry name" value="Tautomerase/MIF_sf"/>
</dbReference>
<dbReference type="Gene3D" id="3.30.429.10">
    <property type="entry name" value="Macrophage Migration Inhibitory Factor"/>
    <property type="match status" value="1"/>
</dbReference>
<organism evidence="3 4">
    <name type="scientific">Lactococcus termiticola</name>
    <dbReference type="NCBI Taxonomy" id="2169526"/>
    <lineage>
        <taxon>Bacteria</taxon>
        <taxon>Bacillati</taxon>
        <taxon>Bacillota</taxon>
        <taxon>Bacilli</taxon>
        <taxon>Lactobacillales</taxon>
        <taxon>Streptococcaceae</taxon>
        <taxon>Lactococcus</taxon>
    </lineage>
</organism>
<keyword evidence="4" id="KW-1185">Reference proteome</keyword>
<dbReference type="AlphaFoldDB" id="A0A2R5HHF8"/>